<evidence type="ECO:0000313" key="1">
    <source>
        <dbReference type="EMBL" id="KAG8631421.1"/>
    </source>
</evidence>
<name>A0A8K0L7J7_9PEZI</name>
<comment type="caution">
    <text evidence="1">The sequence shown here is derived from an EMBL/GenBank/DDBJ whole genome shotgun (WGS) entry which is preliminary data.</text>
</comment>
<dbReference type="EMBL" id="JAESVG020000001">
    <property type="protein sequence ID" value="KAG8631421.1"/>
    <property type="molecule type" value="Genomic_DNA"/>
</dbReference>
<protein>
    <submittedName>
        <fullName evidence="1">Uncharacterized protein</fullName>
    </submittedName>
</protein>
<proteinExistence type="predicted"/>
<keyword evidence="2" id="KW-1185">Reference proteome</keyword>
<organism evidence="1 2">
    <name type="scientific">Elsinoe batatas</name>
    <dbReference type="NCBI Taxonomy" id="2601811"/>
    <lineage>
        <taxon>Eukaryota</taxon>
        <taxon>Fungi</taxon>
        <taxon>Dikarya</taxon>
        <taxon>Ascomycota</taxon>
        <taxon>Pezizomycotina</taxon>
        <taxon>Dothideomycetes</taxon>
        <taxon>Dothideomycetidae</taxon>
        <taxon>Myriangiales</taxon>
        <taxon>Elsinoaceae</taxon>
        <taxon>Elsinoe</taxon>
    </lineage>
</organism>
<dbReference type="Proteomes" id="UP000809789">
    <property type="component" value="Unassembled WGS sequence"/>
</dbReference>
<accession>A0A8K0L7J7</accession>
<evidence type="ECO:0000313" key="2">
    <source>
        <dbReference type="Proteomes" id="UP000809789"/>
    </source>
</evidence>
<dbReference type="AlphaFoldDB" id="A0A8K0L7J7"/>
<gene>
    <name evidence="1" type="ORF">KVT40_000561</name>
</gene>
<dbReference type="OrthoDB" id="10479074at2759"/>
<sequence>MLLIQVQADSAIRLSIGRIAINTAASSSTEHHLVKTTNIGLTHLESSISETAVHSRTSTIPDNGSVRAEDLPELYVMDTTTSLTHSPTIAKSVRPNNGLRDLVPHIPLVSDVSRIAENVSIRTTTPAGGSFETI</sequence>
<reference evidence="1" key="1">
    <citation type="submission" date="2021-07" db="EMBL/GenBank/DDBJ databases">
        <title>Elsinoe batatas strain:CRI-CJ2 Genome sequencing and assembly.</title>
        <authorList>
            <person name="Huang L."/>
        </authorList>
    </citation>
    <scope>NUCLEOTIDE SEQUENCE</scope>
    <source>
        <strain evidence="1">CRI-CJ2</strain>
    </source>
</reference>